<dbReference type="KEGG" id="cpas:Clopa_4279"/>
<dbReference type="STRING" id="86416.Clopa_4279"/>
<dbReference type="PATRIC" id="fig|86416.3.peg.4288"/>
<dbReference type="EMBL" id="CP003261">
    <property type="protein sequence ID" value="AGK99000.1"/>
    <property type="molecule type" value="Genomic_DNA"/>
</dbReference>
<sequence length="107" mass="12716">MNQILSNKELHNYENLCLYFAYFREHKKLINNLINSNLTNLLLERCSEFFHSLFSGMVCNKSYPREIEKYVIEYIAGGYYKVLIEWAKNGMKESDNEMAKIIYSLIV</sequence>
<name>R4KHC9_CLOPA</name>
<dbReference type="Proteomes" id="UP000013523">
    <property type="component" value="Chromosome"/>
</dbReference>
<dbReference type="HOGENOM" id="CLU_2205477_0_0_9"/>
<dbReference type="Pfam" id="PF14278">
    <property type="entry name" value="TetR_C_8"/>
    <property type="match status" value="1"/>
</dbReference>
<accession>R4KHC9</accession>
<organism evidence="2 3">
    <name type="scientific">Clostridium pasteurianum BC1</name>
    <dbReference type="NCBI Taxonomy" id="86416"/>
    <lineage>
        <taxon>Bacteria</taxon>
        <taxon>Bacillati</taxon>
        <taxon>Bacillota</taxon>
        <taxon>Clostridia</taxon>
        <taxon>Eubacteriales</taxon>
        <taxon>Clostridiaceae</taxon>
        <taxon>Clostridium</taxon>
    </lineage>
</organism>
<keyword evidence="3" id="KW-1185">Reference proteome</keyword>
<dbReference type="AlphaFoldDB" id="R4KHC9"/>
<feature type="domain" description="Transcriptional regulator TetR C-terminal Firmicutes type" evidence="1">
    <location>
        <begin position="14"/>
        <end position="106"/>
    </location>
</feature>
<dbReference type="RefSeq" id="WP_015617274.1">
    <property type="nucleotide sequence ID" value="NC_021182.1"/>
</dbReference>
<protein>
    <recommendedName>
        <fullName evidence="1">Transcriptional regulator TetR C-terminal Firmicutes type domain-containing protein</fullName>
    </recommendedName>
</protein>
<reference evidence="2 3" key="1">
    <citation type="submission" date="2012-01" db="EMBL/GenBank/DDBJ databases">
        <title>Complete sequence of chromosome of Clostridium pasteurianum BC1.</title>
        <authorList>
            <consortium name="US DOE Joint Genome Institute"/>
            <person name="Lucas S."/>
            <person name="Han J."/>
            <person name="Lapidus A."/>
            <person name="Cheng J.-F."/>
            <person name="Goodwin L."/>
            <person name="Pitluck S."/>
            <person name="Peters L."/>
            <person name="Mikhailova N."/>
            <person name="Teshima H."/>
            <person name="Detter J.C."/>
            <person name="Han C."/>
            <person name="Tapia R."/>
            <person name="Land M."/>
            <person name="Hauser L."/>
            <person name="Kyrpides N."/>
            <person name="Ivanova N."/>
            <person name="Pagani I."/>
            <person name="Dunn J."/>
            <person name="Taghavi S."/>
            <person name="Francis A."/>
            <person name="van der Lelie D."/>
            <person name="Woyke T."/>
        </authorList>
    </citation>
    <scope>NUCLEOTIDE SEQUENCE [LARGE SCALE GENOMIC DNA]</scope>
    <source>
        <strain evidence="2 3">BC1</strain>
    </source>
</reference>
<evidence type="ECO:0000259" key="1">
    <source>
        <dbReference type="Pfam" id="PF14278"/>
    </source>
</evidence>
<dbReference type="Gene3D" id="1.10.357.10">
    <property type="entry name" value="Tetracycline Repressor, domain 2"/>
    <property type="match status" value="1"/>
</dbReference>
<dbReference type="eggNOG" id="COG1309">
    <property type="taxonomic scope" value="Bacteria"/>
</dbReference>
<evidence type="ECO:0000313" key="2">
    <source>
        <dbReference type="EMBL" id="AGK99000.1"/>
    </source>
</evidence>
<evidence type="ECO:0000313" key="3">
    <source>
        <dbReference type="Proteomes" id="UP000013523"/>
    </source>
</evidence>
<dbReference type="InterPro" id="IPR039532">
    <property type="entry name" value="TetR_C_Firmicutes"/>
</dbReference>
<gene>
    <name evidence="2" type="ORF">Clopa_4279</name>
</gene>
<proteinExistence type="predicted"/>